<geneLocation type="plasmid" evidence="1 2">
    <name>pZKME1</name>
</geneLocation>
<keyword evidence="1" id="KW-0614">Plasmid</keyword>
<evidence type="ECO:0000313" key="2">
    <source>
        <dbReference type="Proteomes" id="UP000249808"/>
    </source>
</evidence>
<sequence length="339" mass="38875">MIKREKISFIQNDTEFELYDQHGEQRTDLRVVKNVPTSQSNSYRDSLAKQVSITYEQFEQSQVSNINDACFIFMIYTPVQTFIEKYSGITKGDYARLVYLSTFLQQGGTRLKKDTVNFVKAKDIKEMLGVPDRTAKLFLQRTKEAGVLFSDTDDYINISSEVFINGRPGRSSKVRKFTRIFIDNTRHLYHAYKKGKAIEKLGTLYALVPYIDYRTNILCANANEDITEISELIPLNRKDIAKVLGHTDESRVLRTLSSLAVTIGNIKFSLFQHSALLGAGNESFVISPFFVYPSTPSKWMVEPSHTLFVQEIKAQLDEQQRQAIEDQPYKTIVENMILN</sequence>
<name>A0A327ZL93_9STAP</name>
<evidence type="ECO:0000313" key="1">
    <source>
        <dbReference type="EMBL" id="RAK43562.1"/>
    </source>
</evidence>
<dbReference type="RefSeq" id="WP_111714043.1">
    <property type="nucleotide sequence ID" value="NZ_CM009974.1"/>
</dbReference>
<dbReference type="AlphaFoldDB" id="A0A327ZL93"/>
<dbReference type="Proteomes" id="UP000249808">
    <property type="component" value="Plasmid pZKME1"/>
</dbReference>
<proteinExistence type="predicted"/>
<dbReference type="EMBL" id="PZJH01000032">
    <property type="protein sequence ID" value="RAK43562.1"/>
    <property type="molecule type" value="Genomic_DNA"/>
</dbReference>
<accession>A0A327ZL93</accession>
<comment type="caution">
    <text evidence="1">The sequence shown here is derived from an EMBL/GenBank/DDBJ whole genome shotgun (WGS) entry which is preliminary data.</text>
</comment>
<protein>
    <recommendedName>
        <fullName evidence="3">Replication protein</fullName>
    </recommendedName>
</protein>
<organism evidence="1 2">
    <name type="scientific">Macrococcus epidermidis</name>
    <dbReference type="NCBI Taxonomy" id="1902580"/>
    <lineage>
        <taxon>Bacteria</taxon>
        <taxon>Bacillati</taxon>
        <taxon>Bacillota</taxon>
        <taxon>Bacilli</taxon>
        <taxon>Bacillales</taxon>
        <taxon>Staphylococcaceae</taxon>
        <taxon>Macrococcus</taxon>
    </lineage>
</organism>
<reference evidence="1 2" key="1">
    <citation type="journal article" date="2018" name="Front. Microbiol.">
        <title>Description and Comparative Genomics of Macrococcus caseolyticus subsp. hominis subsp. nov., Macrococcus goetzii sp. nov., Macrococcus epidermidis sp. nov., and Macrococcus bohemicus sp. nov., Novel Macrococci From Human Clinical Material With Virulence Potential and Suspected Uptake of Foreign DNA by Natural Transformation.</title>
        <authorList>
            <person name="Maslanova I."/>
            <person name="Wertheimer Z."/>
            <person name="Sedlacek I."/>
            <person name="Svec P."/>
            <person name="Indrakova A."/>
            <person name="Kovarovic V."/>
            <person name="Schumann P."/>
            <person name="Sproer C."/>
            <person name="Kralova S."/>
            <person name="Sedo O."/>
            <person name="Kristofova L."/>
            <person name="Vrbovska V."/>
            <person name="Fuzik T."/>
            <person name="Petras P."/>
            <person name="Zdrahal Z."/>
            <person name="Ruzickova V."/>
            <person name="Doskar J."/>
            <person name="Pantucek R."/>
        </authorList>
    </citation>
    <scope>NUCLEOTIDE SEQUENCE [LARGE SCALE GENOMIC DNA]</scope>
    <source>
        <strain evidence="1 2">01/688</strain>
        <plasmid evidence="1">pZKME1</plasmid>
    </source>
</reference>
<evidence type="ECO:0008006" key="3">
    <source>
        <dbReference type="Google" id="ProtNLM"/>
    </source>
</evidence>
<gene>
    <name evidence="1" type="ORF">BHU61_13270</name>
</gene>
<keyword evidence="2" id="KW-1185">Reference proteome</keyword>